<dbReference type="SUPFAM" id="SSF52540">
    <property type="entry name" value="P-loop containing nucleoside triphosphate hydrolases"/>
    <property type="match status" value="1"/>
</dbReference>
<dbReference type="InterPro" id="IPR011010">
    <property type="entry name" value="DNA_brk_join_enz"/>
</dbReference>
<reference evidence="7" key="1">
    <citation type="journal article" date="2019" name="Int. J. Syst. Evol. Microbiol.">
        <title>The Global Catalogue of Microorganisms (GCM) 10K type strain sequencing project: providing services to taxonomists for standard genome sequencing and annotation.</title>
        <authorList>
            <consortium name="The Broad Institute Genomics Platform"/>
            <consortium name="The Broad Institute Genome Sequencing Center for Infectious Disease"/>
            <person name="Wu L."/>
            <person name="Ma J."/>
        </authorList>
    </citation>
    <scope>NUCLEOTIDE SEQUENCE [LARGE SCALE GENOMIC DNA]</scope>
    <source>
        <strain evidence="7">CCUG 55608</strain>
    </source>
</reference>
<evidence type="ECO:0000256" key="2">
    <source>
        <dbReference type="ARBA" id="ARBA00023125"/>
    </source>
</evidence>
<organism evidence="6 7">
    <name type="scientific">Larkinella insperata</name>
    <dbReference type="NCBI Taxonomy" id="332158"/>
    <lineage>
        <taxon>Bacteria</taxon>
        <taxon>Pseudomonadati</taxon>
        <taxon>Bacteroidota</taxon>
        <taxon>Cytophagia</taxon>
        <taxon>Cytophagales</taxon>
        <taxon>Spirosomataceae</taxon>
        <taxon>Larkinella</taxon>
    </lineage>
</organism>
<evidence type="ECO:0000313" key="7">
    <source>
        <dbReference type="Proteomes" id="UP001597116"/>
    </source>
</evidence>
<name>A0ABW3QB96_9BACT</name>
<keyword evidence="4" id="KW-1133">Transmembrane helix</keyword>
<keyword evidence="2" id="KW-0238">DNA-binding</keyword>
<gene>
    <name evidence="6" type="ORF">ACFQ4C_07545</name>
</gene>
<keyword evidence="4" id="KW-0812">Transmembrane</keyword>
<dbReference type="PROSITE" id="PS51898">
    <property type="entry name" value="TYR_RECOMBINASE"/>
    <property type="match status" value="1"/>
</dbReference>
<dbReference type="Pfam" id="PF00589">
    <property type="entry name" value="Phage_integrase"/>
    <property type="match status" value="1"/>
</dbReference>
<feature type="transmembrane region" description="Helical" evidence="4">
    <location>
        <begin position="453"/>
        <end position="470"/>
    </location>
</feature>
<evidence type="ECO:0000256" key="1">
    <source>
        <dbReference type="ARBA" id="ARBA00008857"/>
    </source>
</evidence>
<sequence length="505" mass="57187">MESLDFHTRQQQEALLTLIDNPRHRLLVLLMLDAGCRVSEARSRQWADCDFRKRTVDVTTLKKRQKGSIRTVPMSDRLYDAFADLLDEIKKKGTEPKGYLFPSPTDPQKPIGRSAVNNMLDRLQADNPQLGELHPHKLRHTFASNLVAQGTGLIAVRDLLGHESSKTTEIYTHADPSALRAAINAATPKPTLWQRIKQRLFPKRNRRINLLNLEGDFLVGRDKELKRIADLVSRDIHVLITGGIGIGKTHLLQSLTFDKPTLVIDDTKEFKKAMAGALLHVLGDKETVASMLYQTSDLKAIEKKVSTESLPNLIQTLIDATEPRSYLLKIGDLDGLTPTVVKALTKLKDHFTIITTARSVKLDATSVVWDFERVELEKLPRPDALKMIYRLIGDLEVSELDTVMTKVYETADGNPRMIRELSDRLRKEPFVNLDVVEEVCNGYLGRQTQEIDMSIYLLLLFGGFTLLKYWGRESGEKDLQFLGGAIMIVLLFGRYFFNSTKRKVL</sequence>
<proteinExistence type="inferred from homology"/>
<dbReference type="CDD" id="cd00397">
    <property type="entry name" value="DNA_BRE_C"/>
    <property type="match status" value="1"/>
</dbReference>
<dbReference type="EMBL" id="JBHTLP010000004">
    <property type="protein sequence ID" value="MFD1140956.1"/>
    <property type="molecule type" value="Genomic_DNA"/>
</dbReference>
<keyword evidence="7" id="KW-1185">Reference proteome</keyword>
<accession>A0ABW3QB96</accession>
<dbReference type="InterPro" id="IPR013762">
    <property type="entry name" value="Integrase-like_cat_sf"/>
</dbReference>
<protein>
    <submittedName>
        <fullName evidence="6">Tyrosine-type recombinase/integrase</fullName>
    </submittedName>
</protein>
<comment type="caution">
    <text evidence="6">The sequence shown here is derived from an EMBL/GenBank/DDBJ whole genome shotgun (WGS) entry which is preliminary data.</text>
</comment>
<dbReference type="Gene3D" id="1.10.443.10">
    <property type="entry name" value="Intergrase catalytic core"/>
    <property type="match status" value="1"/>
</dbReference>
<dbReference type="RefSeq" id="WP_379884071.1">
    <property type="nucleotide sequence ID" value="NZ_JBHTLP010000004.1"/>
</dbReference>
<feature type="domain" description="Tyr recombinase" evidence="5">
    <location>
        <begin position="2"/>
        <end position="184"/>
    </location>
</feature>
<dbReference type="InterPro" id="IPR002104">
    <property type="entry name" value="Integrase_catalytic"/>
</dbReference>
<feature type="transmembrane region" description="Helical" evidence="4">
    <location>
        <begin position="479"/>
        <end position="497"/>
    </location>
</feature>
<dbReference type="InterPro" id="IPR050090">
    <property type="entry name" value="Tyrosine_recombinase_XerCD"/>
</dbReference>
<dbReference type="SUPFAM" id="SSF56349">
    <property type="entry name" value="DNA breaking-rejoining enzymes"/>
    <property type="match status" value="1"/>
</dbReference>
<keyword evidence="3" id="KW-0233">DNA recombination</keyword>
<keyword evidence="4" id="KW-0472">Membrane</keyword>
<comment type="similarity">
    <text evidence="1">Belongs to the 'phage' integrase family.</text>
</comment>
<dbReference type="InterPro" id="IPR027417">
    <property type="entry name" value="P-loop_NTPase"/>
</dbReference>
<evidence type="ECO:0000259" key="5">
    <source>
        <dbReference type="PROSITE" id="PS51898"/>
    </source>
</evidence>
<dbReference type="PANTHER" id="PTHR30349:SF41">
    <property type="entry name" value="INTEGRASE_RECOMBINASE PROTEIN MJ0367-RELATED"/>
    <property type="match status" value="1"/>
</dbReference>
<evidence type="ECO:0000256" key="4">
    <source>
        <dbReference type="SAM" id="Phobius"/>
    </source>
</evidence>
<evidence type="ECO:0000256" key="3">
    <source>
        <dbReference type="ARBA" id="ARBA00023172"/>
    </source>
</evidence>
<dbReference type="Gene3D" id="3.40.50.300">
    <property type="entry name" value="P-loop containing nucleotide triphosphate hydrolases"/>
    <property type="match status" value="1"/>
</dbReference>
<dbReference type="PANTHER" id="PTHR30349">
    <property type="entry name" value="PHAGE INTEGRASE-RELATED"/>
    <property type="match status" value="1"/>
</dbReference>
<evidence type="ECO:0000313" key="6">
    <source>
        <dbReference type="EMBL" id="MFD1140956.1"/>
    </source>
</evidence>
<dbReference type="Proteomes" id="UP001597116">
    <property type="component" value="Unassembled WGS sequence"/>
</dbReference>